<accession>A0ABW6IKZ3</accession>
<evidence type="ECO:0000259" key="1">
    <source>
        <dbReference type="Pfam" id="PF05685"/>
    </source>
</evidence>
<keyword evidence="2" id="KW-0255">Endonuclease</keyword>
<dbReference type="PANTHER" id="PTHR34107:SF5">
    <property type="entry name" value="SLL1355 PROTEIN"/>
    <property type="match status" value="1"/>
</dbReference>
<dbReference type="CDD" id="cd06260">
    <property type="entry name" value="DUF820-like"/>
    <property type="match status" value="1"/>
</dbReference>
<sequence>MTPITETLTLESFLDLPETKPAYEFVQGKIIQKPMPQGEHSRLQAKLCSAINQVAEPEKIAYAFPELRCTFGEQSIIPDIAVFRWSRIPLTLSGRIENRFFIPPDWSIEVLSPDQSQIRVLGNLLHCSQQGTELGWLLVPTEESALVVDANQRVQMLTGRAILPVIEGLELTLTVEEIYSWLTLI</sequence>
<comment type="caution">
    <text evidence="2">The sequence shown here is derived from an EMBL/GenBank/DDBJ whole genome shotgun (WGS) entry which is preliminary data.</text>
</comment>
<dbReference type="EMBL" id="JBHZOL010000122">
    <property type="protein sequence ID" value="MFE4108644.1"/>
    <property type="molecule type" value="Genomic_DNA"/>
</dbReference>
<evidence type="ECO:0000313" key="3">
    <source>
        <dbReference type="Proteomes" id="UP001600165"/>
    </source>
</evidence>
<dbReference type="SUPFAM" id="SSF52980">
    <property type="entry name" value="Restriction endonuclease-like"/>
    <property type="match status" value="1"/>
</dbReference>
<reference evidence="2 3" key="1">
    <citation type="submission" date="2024-10" db="EMBL/GenBank/DDBJ databases">
        <authorList>
            <person name="Ratan Roy A."/>
            <person name="Morales Sandoval P.H."/>
            <person name="De Los Santos Villalobos S."/>
            <person name="Chakraborty S."/>
            <person name="Mukherjee J."/>
        </authorList>
    </citation>
    <scope>NUCLEOTIDE SEQUENCE [LARGE SCALE GENOMIC DNA]</scope>
    <source>
        <strain evidence="2 3">S1</strain>
    </source>
</reference>
<proteinExistence type="predicted"/>
<dbReference type="Pfam" id="PF05685">
    <property type="entry name" value="Uma2"/>
    <property type="match status" value="1"/>
</dbReference>
<dbReference type="InterPro" id="IPR011335">
    <property type="entry name" value="Restrct_endonuc-II-like"/>
</dbReference>
<dbReference type="Proteomes" id="UP001600165">
    <property type="component" value="Unassembled WGS sequence"/>
</dbReference>
<dbReference type="Gene3D" id="3.90.1570.10">
    <property type="entry name" value="tt1808, chain A"/>
    <property type="match status" value="1"/>
</dbReference>
<dbReference type="GO" id="GO:0004519">
    <property type="term" value="F:endonuclease activity"/>
    <property type="evidence" value="ECO:0007669"/>
    <property type="project" value="UniProtKB-KW"/>
</dbReference>
<name>A0ABW6IKZ3_9CYAN</name>
<dbReference type="InterPro" id="IPR012296">
    <property type="entry name" value="Nuclease_put_TT1808"/>
</dbReference>
<gene>
    <name evidence="2" type="ORF">ACFVKH_20405</name>
</gene>
<keyword evidence="2" id="KW-0540">Nuclease</keyword>
<protein>
    <submittedName>
        <fullName evidence="2">Uma2 family endonuclease</fullName>
    </submittedName>
</protein>
<dbReference type="InterPro" id="IPR008538">
    <property type="entry name" value="Uma2"/>
</dbReference>
<dbReference type="PANTHER" id="PTHR34107">
    <property type="entry name" value="SLL0198 PROTEIN-RELATED"/>
    <property type="match status" value="1"/>
</dbReference>
<feature type="domain" description="Putative restriction endonuclease" evidence="1">
    <location>
        <begin position="10"/>
        <end position="174"/>
    </location>
</feature>
<evidence type="ECO:0000313" key="2">
    <source>
        <dbReference type="EMBL" id="MFE4108644.1"/>
    </source>
</evidence>
<organism evidence="2 3">
    <name type="scientific">Almyronema epifaneia S1</name>
    <dbReference type="NCBI Taxonomy" id="2991925"/>
    <lineage>
        <taxon>Bacteria</taxon>
        <taxon>Bacillati</taxon>
        <taxon>Cyanobacteriota</taxon>
        <taxon>Cyanophyceae</taxon>
        <taxon>Nodosilineales</taxon>
        <taxon>Nodosilineaceae</taxon>
        <taxon>Almyronema</taxon>
        <taxon>Almyronema epifaneia</taxon>
    </lineage>
</organism>
<dbReference type="RefSeq" id="WP_377968263.1">
    <property type="nucleotide sequence ID" value="NZ_JBHZOL010000122.1"/>
</dbReference>
<keyword evidence="3" id="KW-1185">Reference proteome</keyword>
<keyword evidence="2" id="KW-0378">Hydrolase</keyword>